<dbReference type="Gene3D" id="4.10.240.10">
    <property type="entry name" value="Zn(2)-C6 fungal-type DNA-binding domain"/>
    <property type="match status" value="1"/>
</dbReference>
<dbReference type="GO" id="GO:0000978">
    <property type="term" value="F:RNA polymerase II cis-regulatory region sequence-specific DNA binding"/>
    <property type="evidence" value="ECO:0007669"/>
    <property type="project" value="TreeGrafter"/>
</dbReference>
<dbReference type="GO" id="GO:0005634">
    <property type="term" value="C:nucleus"/>
    <property type="evidence" value="ECO:0007669"/>
    <property type="project" value="TreeGrafter"/>
</dbReference>
<dbReference type="SMART" id="SM00066">
    <property type="entry name" value="GAL4"/>
    <property type="match status" value="1"/>
</dbReference>
<dbReference type="AlphaFoldDB" id="A0AAJ0B958"/>
<evidence type="ECO:0000256" key="4">
    <source>
        <dbReference type="ARBA" id="ARBA00023242"/>
    </source>
</evidence>
<feature type="region of interest" description="Disordered" evidence="5">
    <location>
        <begin position="1"/>
        <end position="35"/>
    </location>
</feature>
<evidence type="ECO:0000259" key="6">
    <source>
        <dbReference type="PROSITE" id="PS50048"/>
    </source>
</evidence>
<feature type="region of interest" description="Disordered" evidence="5">
    <location>
        <begin position="705"/>
        <end position="731"/>
    </location>
</feature>
<dbReference type="PROSITE" id="PS00463">
    <property type="entry name" value="ZN2_CY6_FUNGAL_1"/>
    <property type="match status" value="1"/>
</dbReference>
<dbReference type="InterPro" id="IPR036864">
    <property type="entry name" value="Zn2-C6_fun-type_DNA-bd_sf"/>
</dbReference>
<dbReference type="GO" id="GO:0006351">
    <property type="term" value="P:DNA-templated transcription"/>
    <property type="evidence" value="ECO:0007669"/>
    <property type="project" value="InterPro"/>
</dbReference>
<feature type="domain" description="Zn(2)-C6 fungal-type" evidence="6">
    <location>
        <begin position="42"/>
        <end position="71"/>
    </location>
</feature>
<dbReference type="InterPro" id="IPR001138">
    <property type="entry name" value="Zn2Cys6_DnaBD"/>
</dbReference>
<feature type="compositionally biased region" description="Low complexity" evidence="5">
    <location>
        <begin position="718"/>
        <end position="731"/>
    </location>
</feature>
<feature type="compositionally biased region" description="Gly residues" evidence="5">
    <location>
        <begin position="705"/>
        <end position="717"/>
    </location>
</feature>
<dbReference type="Pfam" id="PF00172">
    <property type="entry name" value="Zn_clus"/>
    <property type="match status" value="1"/>
</dbReference>
<gene>
    <name evidence="7" type="ORF">QBC47DRAFT_346649</name>
</gene>
<reference evidence="7" key="1">
    <citation type="submission" date="2023-06" db="EMBL/GenBank/DDBJ databases">
        <title>Genome-scale phylogeny and comparative genomics of the fungal order Sordariales.</title>
        <authorList>
            <consortium name="Lawrence Berkeley National Laboratory"/>
            <person name="Hensen N."/>
            <person name="Bonometti L."/>
            <person name="Westerberg I."/>
            <person name="Brannstrom I.O."/>
            <person name="Guillou S."/>
            <person name="Cros-Aarteil S."/>
            <person name="Calhoun S."/>
            <person name="Haridas S."/>
            <person name="Kuo A."/>
            <person name="Mondo S."/>
            <person name="Pangilinan J."/>
            <person name="Riley R."/>
            <person name="Labutti K."/>
            <person name="Andreopoulos B."/>
            <person name="Lipzen A."/>
            <person name="Chen C."/>
            <person name="Yanf M."/>
            <person name="Daum C."/>
            <person name="Ng V."/>
            <person name="Clum A."/>
            <person name="Steindorff A."/>
            <person name="Ohm R."/>
            <person name="Martin F."/>
            <person name="Silar P."/>
            <person name="Natvig D."/>
            <person name="Lalanne C."/>
            <person name="Gautier V."/>
            <person name="Ament-Velasquez S.L."/>
            <person name="Kruys A."/>
            <person name="Hutchinson M.I."/>
            <person name="Powell A.J."/>
            <person name="Barry K."/>
            <person name="Miller A.N."/>
            <person name="Grigoriev I.V."/>
            <person name="Debuchy R."/>
            <person name="Gladieux P."/>
            <person name="Thoren M.H."/>
            <person name="Johannesson H."/>
        </authorList>
    </citation>
    <scope>NUCLEOTIDE SEQUENCE</scope>
    <source>
        <strain evidence="7">PSN4</strain>
    </source>
</reference>
<evidence type="ECO:0000256" key="1">
    <source>
        <dbReference type="ARBA" id="ARBA00022723"/>
    </source>
</evidence>
<dbReference type="InterPro" id="IPR051127">
    <property type="entry name" value="Fungal_SecMet_Regulators"/>
</dbReference>
<dbReference type="EMBL" id="MU839836">
    <property type="protein sequence ID" value="KAK1753999.1"/>
    <property type="molecule type" value="Genomic_DNA"/>
</dbReference>
<evidence type="ECO:0000313" key="8">
    <source>
        <dbReference type="Proteomes" id="UP001239445"/>
    </source>
</evidence>
<evidence type="ECO:0000256" key="5">
    <source>
        <dbReference type="SAM" id="MobiDB-lite"/>
    </source>
</evidence>
<comment type="caution">
    <text evidence="7">The sequence shown here is derived from an EMBL/GenBank/DDBJ whole genome shotgun (WGS) entry which is preliminary data.</text>
</comment>
<dbReference type="CDD" id="cd00067">
    <property type="entry name" value="GAL4"/>
    <property type="match status" value="1"/>
</dbReference>
<keyword evidence="3" id="KW-0804">Transcription</keyword>
<dbReference type="InterPro" id="IPR007219">
    <property type="entry name" value="XnlR_reg_dom"/>
</dbReference>
<evidence type="ECO:0000256" key="3">
    <source>
        <dbReference type="ARBA" id="ARBA00023163"/>
    </source>
</evidence>
<keyword evidence="2" id="KW-0805">Transcription regulation</keyword>
<dbReference type="SUPFAM" id="SSF57701">
    <property type="entry name" value="Zn2/Cys6 DNA-binding domain"/>
    <property type="match status" value="1"/>
</dbReference>
<accession>A0AAJ0B958</accession>
<dbReference type="SMART" id="SM00906">
    <property type="entry name" value="Fungal_trans"/>
    <property type="match status" value="1"/>
</dbReference>
<feature type="region of interest" description="Disordered" evidence="5">
    <location>
        <begin position="820"/>
        <end position="842"/>
    </location>
</feature>
<proteinExistence type="predicted"/>
<name>A0AAJ0B958_9PEZI</name>
<dbReference type="GO" id="GO:0000435">
    <property type="term" value="P:positive regulation of transcription from RNA polymerase II promoter by galactose"/>
    <property type="evidence" value="ECO:0007669"/>
    <property type="project" value="TreeGrafter"/>
</dbReference>
<evidence type="ECO:0000313" key="7">
    <source>
        <dbReference type="EMBL" id="KAK1753999.1"/>
    </source>
</evidence>
<dbReference type="CDD" id="cd12148">
    <property type="entry name" value="fungal_TF_MHR"/>
    <property type="match status" value="1"/>
</dbReference>
<keyword evidence="4" id="KW-0539">Nucleus</keyword>
<sequence length="842" mass="91434">MSGPPPSPTSPTVSSSKSGIRVPPKPSIPGLPRPKRAQVSRACDWCRVHRVKCDTEQPCQNCRNRGAQCSTSGANEIRNLPHAFREIERLKNRIQELENELSRRNSGVSDAASLPQAVPEESPTGSALTVPALSDDEFWREDECGRRARSFGLYTGDGRIKQWFGPSSLFYFINRITTHLNRFLENTPADHTIHFSSTTKSFTAAPPSGSLPDVPVDQAMDMDSQAGGSGLYLNALQEEYFLGFFWQSYHCSLQIVDELSFRELYRSLWAESTNMKTRKPSALVDIILALCIQYDVALPLRQGPASTDTKDTAIAGRNYYQRCQSLLLSELECPTISTLQCHIFSVYYLCCASFQNMAHSTLALAVRTAHILGLHLDPPADLPRQERELRRRLWWTLYSLESKTCIKLGRPWAAPMADTTCTLPSDDHQLAIQSGSAVLAGGNVTWLTYTLQSTKLVLEVRNVYIAFYHELARIFSAPSAPACIYDSPPILESLAVFLQSRLASLQRWVTNVPPAMQCQRADGAGTPFSTTATDAAAPAPLAIEKFAPLWLQRQRVYLELLYHNLCIILYRPLITFSCSPHMTTSHSQTPTAEACARQCVGHAIALTRITRQALLETDILKGFHEGFQWQWNAAITLVGFHLAYPATAEGTAAREAVDVAIEVFEIFGRYFVVGSRAARVVRELAAQTDFLLGVSPSTANSVFDAGGGAGHGHGHGSSGMATTTTTTTTTTTSSSSAAASVVDSAAAAWESMVVDGDGLGGVVSVLGPQSEVSHGAKLQDLLSGTMDVAFSVDSFNSSEAFHGGNAFSFADSWVFTAEQEGRGGGGGGGWLDGLDSIPGGRV</sequence>
<feature type="compositionally biased region" description="Pro residues" evidence="5">
    <location>
        <begin position="23"/>
        <end position="32"/>
    </location>
</feature>
<dbReference type="Proteomes" id="UP001239445">
    <property type="component" value="Unassembled WGS sequence"/>
</dbReference>
<dbReference type="PANTHER" id="PTHR47424:SF12">
    <property type="entry name" value="TRANSCRIPTION FACTOR ASQA"/>
    <property type="match status" value="1"/>
</dbReference>
<keyword evidence="1" id="KW-0479">Metal-binding</keyword>
<dbReference type="GO" id="GO:0000981">
    <property type="term" value="F:DNA-binding transcription factor activity, RNA polymerase II-specific"/>
    <property type="evidence" value="ECO:0007669"/>
    <property type="project" value="InterPro"/>
</dbReference>
<protein>
    <submittedName>
        <fullName evidence="7">Transcriptional activator protein acu-15</fullName>
    </submittedName>
</protein>
<feature type="compositionally biased region" description="Low complexity" evidence="5">
    <location>
        <begin position="10"/>
        <end position="19"/>
    </location>
</feature>
<organism evidence="7 8">
    <name type="scientific">Echria macrotheca</name>
    <dbReference type="NCBI Taxonomy" id="438768"/>
    <lineage>
        <taxon>Eukaryota</taxon>
        <taxon>Fungi</taxon>
        <taxon>Dikarya</taxon>
        <taxon>Ascomycota</taxon>
        <taxon>Pezizomycotina</taxon>
        <taxon>Sordariomycetes</taxon>
        <taxon>Sordariomycetidae</taxon>
        <taxon>Sordariales</taxon>
        <taxon>Schizotheciaceae</taxon>
        <taxon>Echria</taxon>
    </lineage>
</organism>
<dbReference type="Pfam" id="PF04082">
    <property type="entry name" value="Fungal_trans"/>
    <property type="match status" value="1"/>
</dbReference>
<dbReference type="PROSITE" id="PS50048">
    <property type="entry name" value="ZN2_CY6_FUNGAL_2"/>
    <property type="match status" value="1"/>
</dbReference>
<feature type="region of interest" description="Disordered" evidence="5">
    <location>
        <begin position="101"/>
        <end position="131"/>
    </location>
</feature>
<evidence type="ECO:0000256" key="2">
    <source>
        <dbReference type="ARBA" id="ARBA00023015"/>
    </source>
</evidence>
<feature type="compositionally biased region" description="Gly residues" evidence="5">
    <location>
        <begin position="822"/>
        <end position="831"/>
    </location>
</feature>
<dbReference type="PANTHER" id="PTHR47424">
    <property type="entry name" value="REGULATORY PROTEIN GAL4"/>
    <property type="match status" value="1"/>
</dbReference>
<dbReference type="GO" id="GO:0008270">
    <property type="term" value="F:zinc ion binding"/>
    <property type="evidence" value="ECO:0007669"/>
    <property type="project" value="InterPro"/>
</dbReference>
<keyword evidence="8" id="KW-1185">Reference proteome</keyword>